<protein>
    <recommendedName>
        <fullName evidence="3">WH2 domain-containing protein</fullName>
    </recommendedName>
</protein>
<dbReference type="OrthoDB" id="10045021at2759"/>
<dbReference type="SUPFAM" id="SSF56112">
    <property type="entry name" value="Protein kinase-like (PK-like)"/>
    <property type="match status" value="1"/>
</dbReference>
<evidence type="ECO:0000256" key="1">
    <source>
        <dbReference type="SAM" id="MobiDB-lite"/>
    </source>
</evidence>
<dbReference type="PROSITE" id="PS51082">
    <property type="entry name" value="WH2"/>
    <property type="match status" value="1"/>
</dbReference>
<evidence type="ECO:0000313" key="8">
    <source>
        <dbReference type="Proteomes" id="UP000663829"/>
    </source>
</evidence>
<dbReference type="InterPro" id="IPR003124">
    <property type="entry name" value="WH2_dom"/>
</dbReference>
<keyword evidence="2" id="KW-1133">Transmembrane helix</keyword>
<dbReference type="AlphaFoldDB" id="A0A814B507"/>
<feature type="domain" description="WH2" evidence="3">
    <location>
        <begin position="492"/>
        <end position="509"/>
    </location>
</feature>
<proteinExistence type="predicted"/>
<feature type="region of interest" description="Disordered" evidence="1">
    <location>
        <begin position="389"/>
        <end position="424"/>
    </location>
</feature>
<dbReference type="EMBL" id="CAJOBA010036581">
    <property type="protein sequence ID" value="CAF4025606.1"/>
    <property type="molecule type" value="Genomic_DNA"/>
</dbReference>
<sequence length="520" mass="59238">MEEDALWISLLAILIIILSLGLFFFICCLCAKYRQRSPRERRLSSTADIDTPLLQRLTQPKRERELDGQRSALLTCHFYVRCVNEYTFYSQLSQIGYRIDKYWFLLSPKQGSGKQASIILSLFPKSDRFEFPHEESVYITILNELFSYLYHPYVEQIKKIDYIQNQLLFVIVKDYQTHGSLKDFIHGVVPTGQFNGKYSYRNSGISLERVHLYSTQILEGLLYLKEKSIPPLIDLHSGNIIIARNGECVQIGSYEYSFLQERSRIASLVKRSVQNLQPSIADGMSMEDVNEVICFGRLIFEMVSGYELDTITLTPKHWHDCRDDGVRQLLTKIFDTTKPVLTLKEIRKLPYFQNSPPLIELKNFQPILVEYSQDIKSILDQTKEQIKASAAKTKPNLTRTVSVSNKRSSGSLRKSSTTLSTRRSTTITPTSFINLNFKQQPKLADVEQIDMAKLPSRPPPPAPNIPPPPGPPPPPPPLLVTKPKANTGGEDDRSALLGDIRHGLQLKKTATNDRSAPKFK</sequence>
<dbReference type="Proteomes" id="UP000677228">
    <property type="component" value="Unassembled WGS sequence"/>
</dbReference>
<dbReference type="InterPro" id="IPR011009">
    <property type="entry name" value="Kinase-like_dom_sf"/>
</dbReference>
<keyword evidence="2" id="KW-0812">Transmembrane</keyword>
<dbReference type="GO" id="GO:0003779">
    <property type="term" value="F:actin binding"/>
    <property type="evidence" value="ECO:0007669"/>
    <property type="project" value="InterPro"/>
</dbReference>
<dbReference type="EMBL" id="CAJOBC010001829">
    <property type="protein sequence ID" value="CAF3701116.1"/>
    <property type="molecule type" value="Genomic_DNA"/>
</dbReference>
<keyword evidence="2" id="KW-0472">Membrane</keyword>
<reference evidence="4" key="1">
    <citation type="submission" date="2021-02" db="EMBL/GenBank/DDBJ databases">
        <authorList>
            <person name="Nowell W R."/>
        </authorList>
    </citation>
    <scope>NUCLEOTIDE SEQUENCE</scope>
</reference>
<gene>
    <name evidence="4" type="ORF">GPM918_LOCUS9703</name>
    <name evidence="5" type="ORF">OVA965_LOCUS24741</name>
    <name evidence="6" type="ORF">SRO942_LOCUS9704</name>
    <name evidence="7" type="ORF">TMI583_LOCUS25461</name>
</gene>
<evidence type="ECO:0000313" key="4">
    <source>
        <dbReference type="EMBL" id="CAF0921939.1"/>
    </source>
</evidence>
<evidence type="ECO:0000259" key="3">
    <source>
        <dbReference type="PROSITE" id="PS51082"/>
    </source>
</evidence>
<evidence type="ECO:0000313" key="7">
    <source>
        <dbReference type="EMBL" id="CAF4025606.1"/>
    </source>
</evidence>
<name>A0A814B507_9BILA</name>
<dbReference type="Proteomes" id="UP000663829">
    <property type="component" value="Unassembled WGS sequence"/>
</dbReference>
<dbReference type="CDD" id="cd22064">
    <property type="entry name" value="WH2_WAS_WASL"/>
    <property type="match status" value="1"/>
</dbReference>
<dbReference type="EMBL" id="CAJNOK010015046">
    <property type="protein sequence ID" value="CAF1217259.1"/>
    <property type="molecule type" value="Genomic_DNA"/>
</dbReference>
<evidence type="ECO:0000256" key="2">
    <source>
        <dbReference type="SAM" id="Phobius"/>
    </source>
</evidence>
<feature type="compositionally biased region" description="Low complexity" evidence="1">
    <location>
        <begin position="404"/>
        <end position="424"/>
    </location>
</feature>
<feature type="transmembrane region" description="Helical" evidence="2">
    <location>
        <begin position="6"/>
        <end position="31"/>
    </location>
</feature>
<dbReference type="SMART" id="SM00246">
    <property type="entry name" value="WH2"/>
    <property type="match status" value="1"/>
</dbReference>
<keyword evidence="8" id="KW-1185">Reference proteome</keyword>
<feature type="region of interest" description="Disordered" evidence="1">
    <location>
        <begin position="452"/>
        <end position="520"/>
    </location>
</feature>
<organism evidence="4 8">
    <name type="scientific">Didymodactylos carnosus</name>
    <dbReference type="NCBI Taxonomy" id="1234261"/>
    <lineage>
        <taxon>Eukaryota</taxon>
        <taxon>Metazoa</taxon>
        <taxon>Spiralia</taxon>
        <taxon>Gnathifera</taxon>
        <taxon>Rotifera</taxon>
        <taxon>Eurotatoria</taxon>
        <taxon>Bdelloidea</taxon>
        <taxon>Philodinida</taxon>
        <taxon>Philodinidae</taxon>
        <taxon>Didymodactylos</taxon>
    </lineage>
</organism>
<feature type="compositionally biased region" description="Pro residues" evidence="1">
    <location>
        <begin position="456"/>
        <end position="478"/>
    </location>
</feature>
<evidence type="ECO:0000313" key="6">
    <source>
        <dbReference type="EMBL" id="CAF3701116.1"/>
    </source>
</evidence>
<evidence type="ECO:0000313" key="5">
    <source>
        <dbReference type="EMBL" id="CAF1217259.1"/>
    </source>
</evidence>
<dbReference type="EMBL" id="CAJNOQ010001829">
    <property type="protein sequence ID" value="CAF0921939.1"/>
    <property type="molecule type" value="Genomic_DNA"/>
</dbReference>
<dbReference type="Pfam" id="PF02205">
    <property type="entry name" value="WH2"/>
    <property type="match status" value="1"/>
</dbReference>
<dbReference type="Proteomes" id="UP000682733">
    <property type="component" value="Unassembled WGS sequence"/>
</dbReference>
<feature type="compositionally biased region" description="Basic and acidic residues" evidence="1">
    <location>
        <begin position="490"/>
        <end position="502"/>
    </location>
</feature>
<dbReference type="Proteomes" id="UP000681722">
    <property type="component" value="Unassembled WGS sequence"/>
</dbReference>
<dbReference type="Gene3D" id="1.10.510.10">
    <property type="entry name" value="Transferase(Phosphotransferase) domain 1"/>
    <property type="match status" value="1"/>
</dbReference>
<comment type="caution">
    <text evidence="4">The sequence shown here is derived from an EMBL/GenBank/DDBJ whole genome shotgun (WGS) entry which is preliminary data.</text>
</comment>
<accession>A0A814B507</accession>